<dbReference type="Pfam" id="PF00467">
    <property type="entry name" value="KOW"/>
    <property type="match status" value="1"/>
</dbReference>
<evidence type="ECO:0000256" key="2">
    <source>
        <dbReference type="ARBA" id="ARBA00022980"/>
    </source>
</evidence>
<evidence type="ECO:0000256" key="4">
    <source>
        <dbReference type="ARBA" id="ARBA00035206"/>
    </source>
</evidence>
<comment type="function">
    <text evidence="5">One of the proteins that surrounds the polypeptide exit tunnel on the outside of the subunit.</text>
</comment>
<comment type="function">
    <text evidence="5">One of two assembly initiator proteins, it binds directly to the 5'-end of the 23S rRNA, where it nucleates assembly of the 50S subunit.</text>
</comment>
<evidence type="ECO:0000256" key="3">
    <source>
        <dbReference type="ARBA" id="ARBA00023274"/>
    </source>
</evidence>
<dbReference type="InterPro" id="IPR057264">
    <property type="entry name" value="Ribosomal_uL24_C"/>
</dbReference>
<reference evidence="7 8" key="1">
    <citation type="journal article" date="2015" name="Nature">
        <title>rRNA introns, odd ribosomes, and small enigmatic genomes across a large radiation of phyla.</title>
        <authorList>
            <person name="Brown C.T."/>
            <person name="Hug L.A."/>
            <person name="Thomas B.C."/>
            <person name="Sharon I."/>
            <person name="Castelle C.J."/>
            <person name="Singh A."/>
            <person name="Wilkins M.J."/>
            <person name="Williams K.H."/>
            <person name="Banfield J.F."/>
        </authorList>
    </citation>
    <scope>NUCLEOTIDE SEQUENCE [LARGE SCALE GENOMIC DNA]</scope>
</reference>
<dbReference type="SUPFAM" id="SSF50104">
    <property type="entry name" value="Translation proteins SH3-like domain"/>
    <property type="match status" value="1"/>
</dbReference>
<dbReference type="CDD" id="cd06089">
    <property type="entry name" value="KOW_RPL26"/>
    <property type="match status" value="1"/>
</dbReference>
<dbReference type="EMBL" id="LCDO01000006">
    <property type="protein sequence ID" value="KKS56793.1"/>
    <property type="molecule type" value="Genomic_DNA"/>
</dbReference>
<organism evidence="7 8">
    <name type="scientific">Candidatus Magasanikbacteria bacterium GW2011_GWA2_42_32</name>
    <dbReference type="NCBI Taxonomy" id="1619039"/>
    <lineage>
        <taxon>Bacteria</taxon>
        <taxon>Candidatus Magasanikiibacteriota</taxon>
    </lineage>
</organism>
<dbReference type="GO" id="GO:0003735">
    <property type="term" value="F:structural constituent of ribosome"/>
    <property type="evidence" value="ECO:0007669"/>
    <property type="project" value="InterPro"/>
</dbReference>
<dbReference type="InterPro" id="IPR005824">
    <property type="entry name" value="KOW"/>
</dbReference>
<dbReference type="Gene3D" id="2.30.30.30">
    <property type="match status" value="1"/>
</dbReference>
<dbReference type="NCBIfam" id="TIGR01079">
    <property type="entry name" value="rplX_bact"/>
    <property type="match status" value="1"/>
</dbReference>
<dbReference type="GO" id="GO:1990904">
    <property type="term" value="C:ribonucleoprotein complex"/>
    <property type="evidence" value="ECO:0007669"/>
    <property type="project" value="UniProtKB-KW"/>
</dbReference>
<dbReference type="SMART" id="SM00739">
    <property type="entry name" value="KOW"/>
    <property type="match status" value="1"/>
</dbReference>
<evidence type="ECO:0000313" key="7">
    <source>
        <dbReference type="EMBL" id="KKS56793.1"/>
    </source>
</evidence>
<keyword evidence="5" id="KW-0694">RNA-binding</keyword>
<dbReference type="Pfam" id="PF17136">
    <property type="entry name" value="ribosomal_L24"/>
    <property type="match status" value="1"/>
</dbReference>
<gene>
    <name evidence="5" type="primary">rplX</name>
    <name evidence="7" type="ORF">UV20_C0006G0076</name>
</gene>
<evidence type="ECO:0000313" key="8">
    <source>
        <dbReference type="Proteomes" id="UP000034837"/>
    </source>
</evidence>
<comment type="similarity">
    <text evidence="1 5">Belongs to the universal ribosomal protein uL24 family.</text>
</comment>
<dbReference type="GO" id="GO:0019843">
    <property type="term" value="F:rRNA binding"/>
    <property type="evidence" value="ECO:0007669"/>
    <property type="project" value="UniProtKB-UniRule"/>
</dbReference>
<accession>A0A0G1D451</accession>
<dbReference type="GO" id="GO:0005840">
    <property type="term" value="C:ribosome"/>
    <property type="evidence" value="ECO:0007669"/>
    <property type="project" value="UniProtKB-KW"/>
</dbReference>
<comment type="caution">
    <text evidence="7">The sequence shown here is derived from an EMBL/GenBank/DDBJ whole genome shotgun (WGS) entry which is preliminary data.</text>
</comment>
<feature type="domain" description="KOW" evidence="6">
    <location>
        <begin position="2"/>
        <end position="29"/>
    </location>
</feature>
<dbReference type="HAMAP" id="MF_01326_B">
    <property type="entry name" value="Ribosomal_uL24_B"/>
    <property type="match status" value="1"/>
</dbReference>
<keyword evidence="5" id="KW-0699">rRNA-binding</keyword>
<dbReference type="InterPro" id="IPR014722">
    <property type="entry name" value="Rib_uL2_dom2"/>
</dbReference>
<name>A0A0G1D451_9BACT</name>
<evidence type="ECO:0000259" key="6">
    <source>
        <dbReference type="SMART" id="SM00739"/>
    </source>
</evidence>
<keyword evidence="2 5" id="KW-0689">Ribosomal protein</keyword>
<dbReference type="GO" id="GO:0006412">
    <property type="term" value="P:translation"/>
    <property type="evidence" value="ECO:0007669"/>
    <property type="project" value="UniProtKB-UniRule"/>
</dbReference>
<protein>
    <recommendedName>
        <fullName evidence="4 5">Large ribosomal subunit protein uL24</fullName>
    </recommendedName>
</protein>
<proteinExistence type="inferred from homology"/>
<dbReference type="InterPro" id="IPR041988">
    <property type="entry name" value="Ribosomal_uL24_KOW"/>
</dbReference>
<dbReference type="Proteomes" id="UP000034837">
    <property type="component" value="Unassembled WGS sequence"/>
</dbReference>
<comment type="subunit">
    <text evidence="5">Part of the 50S ribosomal subunit.</text>
</comment>
<dbReference type="InterPro" id="IPR003256">
    <property type="entry name" value="Ribosomal_uL24"/>
</dbReference>
<sequence>MKIKTGDKVIITRGKDKGKSGKVIQIFPELNKVVVEGANILKKHVRSRKEGQKGQIIELSAPLAVANVSFFCEHCQKGVKLGKRQEADKKVRFCKKCNEVI</sequence>
<evidence type="ECO:0000256" key="5">
    <source>
        <dbReference type="HAMAP-Rule" id="MF_01326"/>
    </source>
</evidence>
<evidence type="ECO:0000256" key="1">
    <source>
        <dbReference type="ARBA" id="ARBA00010618"/>
    </source>
</evidence>
<dbReference type="PANTHER" id="PTHR12903">
    <property type="entry name" value="MITOCHONDRIAL RIBOSOMAL PROTEIN L24"/>
    <property type="match status" value="1"/>
</dbReference>
<dbReference type="AlphaFoldDB" id="A0A0G1D451"/>
<dbReference type="InterPro" id="IPR008991">
    <property type="entry name" value="Translation_prot_SH3-like_sf"/>
</dbReference>
<keyword evidence="3 5" id="KW-0687">Ribonucleoprotein</keyword>
<dbReference type="PATRIC" id="fig|1619039.3.peg.828"/>